<feature type="domain" description="HTH lacI-type" evidence="3">
    <location>
        <begin position="5"/>
        <end position="59"/>
    </location>
</feature>
<reference evidence="4 5" key="1">
    <citation type="submission" date="2017-08" db="EMBL/GenBank/DDBJ databases">
        <title>Substantial Increase in Enzyme Production by Combined Drug-Resistance Mutations in Paenibacillus agaridevorans.</title>
        <authorList>
            <person name="Tanaka Y."/>
            <person name="Funane K."/>
            <person name="Hosaka T."/>
            <person name="Shiwa Y."/>
            <person name="Fujita N."/>
            <person name="Miyazaki T."/>
            <person name="Yoshikawa H."/>
            <person name="Murakami K."/>
            <person name="Kasahara K."/>
            <person name="Inaoka T."/>
            <person name="Hiraga Y."/>
            <person name="Ochi K."/>
        </authorList>
    </citation>
    <scope>NUCLEOTIDE SEQUENCE [LARGE SCALE GENOMIC DNA]</scope>
    <source>
        <strain evidence="4 5">T-3040</strain>
    </source>
</reference>
<dbReference type="SUPFAM" id="SSF47413">
    <property type="entry name" value="lambda repressor-like DNA-binding domains"/>
    <property type="match status" value="1"/>
</dbReference>
<dbReference type="CDD" id="cd06307">
    <property type="entry name" value="PBP1_sugar_binding"/>
    <property type="match status" value="1"/>
</dbReference>
<dbReference type="PANTHER" id="PTHR30036">
    <property type="entry name" value="D-XYLOSE-BINDING PERIPLASMIC PROTEIN"/>
    <property type="match status" value="1"/>
</dbReference>
<dbReference type="Pfam" id="PF00356">
    <property type="entry name" value="LacI"/>
    <property type="match status" value="1"/>
</dbReference>
<gene>
    <name evidence="4" type="ORF">PAT3040_03171</name>
</gene>
<evidence type="ECO:0000256" key="2">
    <source>
        <dbReference type="ARBA" id="ARBA00007639"/>
    </source>
</evidence>
<dbReference type="CDD" id="cd01392">
    <property type="entry name" value="HTH_LacI"/>
    <property type="match status" value="1"/>
</dbReference>
<dbReference type="Gene3D" id="3.40.50.2300">
    <property type="match status" value="2"/>
</dbReference>
<proteinExistence type="inferred from homology"/>
<comment type="similarity">
    <text evidence="2">Belongs to the bacterial solute-binding protein 2 family.</text>
</comment>
<sequence length="341" mass="38065">MRMSVTIRQIAVKAGVSRGTVDRVLNDRPGVKPHVREKVMAIAEELNYVPNAAAKALAFSKKPLHVGIIMPPREIEFFQEIRDGIEEAADELKGFGIQLEYCYVSNQNPEEGAAVIRKLVEDGVNGIMFSVMDDDLIRLSINQAVDSGVPVITFNSDVEQSKRICFVGQNLPQSGRIAAGLMARVLRSPSKVLVVAGHLSIYAHRARVKGFGDHLSGSGIDIVQVIEGYDRFEDTYEKLKEALTRYPEIEGIYMATGHIGACMDVVKGMNRPNRYRIIANDLMPEVEQGMREGLIDFTIVQNPAQQGYRSIRMLYELILNGKMPEQQYYYTETSIVIPESL</sequence>
<dbReference type="EMBL" id="BDQX01000171">
    <property type="protein sequence ID" value="GBG08583.1"/>
    <property type="molecule type" value="Genomic_DNA"/>
</dbReference>
<name>A0A2R5EXN6_9BACL</name>
<dbReference type="SMART" id="SM00354">
    <property type="entry name" value="HTH_LACI"/>
    <property type="match status" value="1"/>
</dbReference>
<dbReference type="Pfam" id="PF13407">
    <property type="entry name" value="Peripla_BP_4"/>
    <property type="match status" value="1"/>
</dbReference>
<accession>A0A2R5EXN6</accession>
<dbReference type="GO" id="GO:0030288">
    <property type="term" value="C:outer membrane-bounded periplasmic space"/>
    <property type="evidence" value="ECO:0007669"/>
    <property type="project" value="TreeGrafter"/>
</dbReference>
<dbReference type="PROSITE" id="PS50932">
    <property type="entry name" value="HTH_LACI_2"/>
    <property type="match status" value="1"/>
</dbReference>
<evidence type="ECO:0000256" key="1">
    <source>
        <dbReference type="ARBA" id="ARBA00004196"/>
    </source>
</evidence>
<dbReference type="InterPro" id="IPR010982">
    <property type="entry name" value="Lambda_DNA-bd_dom_sf"/>
</dbReference>
<dbReference type="GO" id="GO:0003677">
    <property type="term" value="F:DNA binding"/>
    <property type="evidence" value="ECO:0007669"/>
    <property type="project" value="InterPro"/>
</dbReference>
<comment type="caution">
    <text evidence="4">The sequence shown here is derived from an EMBL/GenBank/DDBJ whole genome shotgun (WGS) entry which is preliminary data.</text>
</comment>
<dbReference type="PANTHER" id="PTHR30036:SF7">
    <property type="entry name" value="ABC TRANSPORTER PERIPLASMIC-BINDING PROTEIN YPHF"/>
    <property type="match status" value="1"/>
</dbReference>
<dbReference type="InterPro" id="IPR000843">
    <property type="entry name" value="HTH_LacI"/>
</dbReference>
<dbReference type="AlphaFoldDB" id="A0A2R5EXN6"/>
<keyword evidence="5" id="KW-1185">Reference proteome</keyword>
<comment type="subcellular location">
    <subcellularLocation>
        <location evidence="1">Cell envelope</location>
    </subcellularLocation>
</comment>
<dbReference type="GO" id="GO:0030246">
    <property type="term" value="F:carbohydrate binding"/>
    <property type="evidence" value="ECO:0007669"/>
    <property type="project" value="TreeGrafter"/>
</dbReference>
<evidence type="ECO:0000313" key="4">
    <source>
        <dbReference type="EMBL" id="GBG08583.1"/>
    </source>
</evidence>
<dbReference type="SUPFAM" id="SSF53822">
    <property type="entry name" value="Periplasmic binding protein-like I"/>
    <property type="match status" value="1"/>
</dbReference>
<organism evidence="4 5">
    <name type="scientific">Paenibacillus agaridevorans</name>
    <dbReference type="NCBI Taxonomy" id="171404"/>
    <lineage>
        <taxon>Bacteria</taxon>
        <taxon>Bacillati</taxon>
        <taxon>Bacillota</taxon>
        <taxon>Bacilli</taxon>
        <taxon>Bacillales</taxon>
        <taxon>Paenibacillaceae</taxon>
        <taxon>Paenibacillus</taxon>
    </lineage>
</organism>
<dbReference type="Proteomes" id="UP000245202">
    <property type="component" value="Unassembled WGS sequence"/>
</dbReference>
<protein>
    <submittedName>
        <fullName evidence="4">Transcriptional regulator</fullName>
    </submittedName>
</protein>
<evidence type="ECO:0000313" key="5">
    <source>
        <dbReference type="Proteomes" id="UP000245202"/>
    </source>
</evidence>
<dbReference type="InterPro" id="IPR028082">
    <property type="entry name" value="Peripla_BP_I"/>
</dbReference>
<dbReference type="Gene3D" id="1.10.260.40">
    <property type="entry name" value="lambda repressor-like DNA-binding domains"/>
    <property type="match status" value="1"/>
</dbReference>
<dbReference type="InterPro" id="IPR050555">
    <property type="entry name" value="Bact_Solute-Bind_Prot2"/>
</dbReference>
<evidence type="ECO:0000259" key="3">
    <source>
        <dbReference type="PROSITE" id="PS50932"/>
    </source>
</evidence>
<dbReference type="InterPro" id="IPR025997">
    <property type="entry name" value="SBP_2_dom"/>
</dbReference>
<dbReference type="GO" id="GO:0006355">
    <property type="term" value="P:regulation of DNA-templated transcription"/>
    <property type="evidence" value="ECO:0007669"/>
    <property type="project" value="InterPro"/>
</dbReference>